<reference evidence="3" key="1">
    <citation type="journal article" date="2019" name="Int. J. Syst. Evol. Microbiol.">
        <title>The Global Catalogue of Microorganisms (GCM) 10K type strain sequencing project: providing services to taxonomists for standard genome sequencing and annotation.</title>
        <authorList>
            <consortium name="The Broad Institute Genomics Platform"/>
            <consortium name="The Broad Institute Genome Sequencing Center for Infectious Disease"/>
            <person name="Wu L."/>
            <person name="Ma J."/>
        </authorList>
    </citation>
    <scope>NUCLEOTIDE SEQUENCE [LARGE SCALE GENOMIC DNA]</scope>
    <source>
        <strain evidence="3">JCM 17440</strain>
    </source>
</reference>
<accession>A0ABP8CEM2</accession>
<dbReference type="PANTHER" id="PTHR38847:SF1">
    <property type="entry name" value="PSEUDOURIDINE SYNTHASE RSUA_RLUA-LIKE DOMAIN-CONTAINING PROTEIN"/>
    <property type="match status" value="1"/>
</dbReference>
<dbReference type="Pfam" id="PF14273">
    <property type="entry name" value="DUF4360"/>
    <property type="match status" value="1"/>
</dbReference>
<dbReference type="InterPro" id="IPR025649">
    <property type="entry name" value="DUF4360"/>
</dbReference>
<dbReference type="Proteomes" id="UP001501710">
    <property type="component" value="Unassembled WGS sequence"/>
</dbReference>
<sequence>MRRGFAISAVAAAALAVSTAPIAAAASGPRPVRGPDGVTIEIATANGSGCLNNTAGVAISDDAESFTVWYFNYLVQSGGSLKPAPVRKNCQLSLKLRAPEGVTYAVSSVDHRGYASLVDGAKATQKVSHYFQGLPQTGRITHQIPVPFDGTWHFEDSIQTEPVYKPCGEDRNLNLNTELRLDPGTSDPSHPSVIAMDTLEDPIGSIYHLTWKTCP</sequence>
<dbReference type="RefSeq" id="WP_344901832.1">
    <property type="nucleotide sequence ID" value="NZ_BAABAS010000020.1"/>
</dbReference>
<dbReference type="PANTHER" id="PTHR38847">
    <property type="match status" value="1"/>
</dbReference>
<gene>
    <name evidence="2" type="ORF">GCM10022254_54120</name>
</gene>
<evidence type="ECO:0000256" key="1">
    <source>
        <dbReference type="SAM" id="SignalP"/>
    </source>
</evidence>
<keyword evidence="1" id="KW-0732">Signal</keyword>
<evidence type="ECO:0000313" key="3">
    <source>
        <dbReference type="Proteomes" id="UP001501710"/>
    </source>
</evidence>
<name>A0ABP8CEM2_9ACTN</name>
<evidence type="ECO:0000313" key="2">
    <source>
        <dbReference type="EMBL" id="GAA4238387.1"/>
    </source>
</evidence>
<feature type="signal peptide" evidence="1">
    <location>
        <begin position="1"/>
        <end position="25"/>
    </location>
</feature>
<protein>
    <submittedName>
        <fullName evidence="2">DUF4360 domain-containing protein</fullName>
    </submittedName>
</protein>
<feature type="chain" id="PRO_5045282275" evidence="1">
    <location>
        <begin position="26"/>
        <end position="215"/>
    </location>
</feature>
<organism evidence="2 3">
    <name type="scientific">Actinomadura meridiana</name>
    <dbReference type="NCBI Taxonomy" id="559626"/>
    <lineage>
        <taxon>Bacteria</taxon>
        <taxon>Bacillati</taxon>
        <taxon>Actinomycetota</taxon>
        <taxon>Actinomycetes</taxon>
        <taxon>Streptosporangiales</taxon>
        <taxon>Thermomonosporaceae</taxon>
        <taxon>Actinomadura</taxon>
    </lineage>
</organism>
<proteinExistence type="predicted"/>
<dbReference type="EMBL" id="BAABAS010000020">
    <property type="protein sequence ID" value="GAA4238387.1"/>
    <property type="molecule type" value="Genomic_DNA"/>
</dbReference>
<comment type="caution">
    <text evidence="2">The sequence shown here is derived from an EMBL/GenBank/DDBJ whole genome shotgun (WGS) entry which is preliminary data.</text>
</comment>
<keyword evidence="3" id="KW-1185">Reference proteome</keyword>